<dbReference type="RefSeq" id="WP_151652280.1">
    <property type="nucleotide sequence ID" value="NZ_WBVX01000016.1"/>
</dbReference>
<keyword evidence="1" id="KW-0812">Transmembrane</keyword>
<dbReference type="AlphaFoldDB" id="A0A6L3YKG7"/>
<proteinExistence type="predicted"/>
<dbReference type="EMBL" id="WBVX01000016">
    <property type="protein sequence ID" value="KAB2683303.1"/>
    <property type="molecule type" value="Genomic_DNA"/>
</dbReference>
<comment type="caution">
    <text evidence="2">The sequence shown here is derived from an EMBL/GenBank/DDBJ whole genome shotgun (WGS) entry which is preliminary data.</text>
</comment>
<feature type="transmembrane region" description="Helical" evidence="1">
    <location>
        <begin position="41"/>
        <end position="62"/>
    </location>
</feature>
<feature type="transmembrane region" description="Helical" evidence="1">
    <location>
        <begin position="7"/>
        <end position="29"/>
    </location>
</feature>
<name>A0A6L3YKG7_9HYPH</name>
<evidence type="ECO:0000313" key="3">
    <source>
        <dbReference type="Proteomes" id="UP000481643"/>
    </source>
</evidence>
<sequence length="80" mass="8755">MARIAKATFWIGLFSILGYGGVKLALGIVCWLSEHNALEAMFSATTSVILGLVIGVEAFLWFSDARRSSMQGERGTMSRR</sequence>
<protein>
    <submittedName>
        <fullName evidence="2">Uncharacterized protein</fullName>
    </submittedName>
</protein>
<keyword evidence="1" id="KW-0472">Membrane</keyword>
<evidence type="ECO:0000313" key="2">
    <source>
        <dbReference type="EMBL" id="KAB2683303.1"/>
    </source>
</evidence>
<reference evidence="2 3" key="1">
    <citation type="submission" date="2019-09" db="EMBL/GenBank/DDBJ databases">
        <title>Taxonomic organization of the family Brucellaceae based on a phylogenomic approach.</title>
        <authorList>
            <person name="Leclercq S."/>
            <person name="Cloeckaert A."/>
            <person name="Zygmunt M.S."/>
        </authorList>
    </citation>
    <scope>NUCLEOTIDE SEQUENCE [LARGE SCALE GENOMIC DNA]</scope>
    <source>
        <strain evidence="2 3">WS1830</strain>
    </source>
</reference>
<accession>A0A6L3YKG7</accession>
<dbReference type="Proteomes" id="UP000481643">
    <property type="component" value="Unassembled WGS sequence"/>
</dbReference>
<organism evidence="2 3">
    <name type="scientific">Brucella tritici</name>
    <dbReference type="NCBI Taxonomy" id="94626"/>
    <lineage>
        <taxon>Bacteria</taxon>
        <taxon>Pseudomonadati</taxon>
        <taxon>Pseudomonadota</taxon>
        <taxon>Alphaproteobacteria</taxon>
        <taxon>Hyphomicrobiales</taxon>
        <taxon>Brucellaceae</taxon>
        <taxon>Brucella/Ochrobactrum group</taxon>
        <taxon>Brucella</taxon>
    </lineage>
</organism>
<keyword evidence="1" id="KW-1133">Transmembrane helix</keyword>
<gene>
    <name evidence="2" type="ORF">F9L08_15740</name>
</gene>
<evidence type="ECO:0000256" key="1">
    <source>
        <dbReference type="SAM" id="Phobius"/>
    </source>
</evidence>